<sequence>MPEKMHDLLDVQLRNQRIAIKVFKWFGWFMIVIGVPFLIFPPVALGCFIVGSLAIWASKRFSELAEAANAAMHEHVDQQQKF</sequence>
<keyword evidence="1" id="KW-0812">Transmembrane</keyword>
<gene>
    <name evidence="2" type="ORF">JMJ54_11280</name>
</gene>
<protein>
    <submittedName>
        <fullName evidence="2">Uncharacterized protein</fullName>
    </submittedName>
</protein>
<evidence type="ECO:0000256" key="1">
    <source>
        <dbReference type="SAM" id="Phobius"/>
    </source>
</evidence>
<evidence type="ECO:0000313" key="2">
    <source>
        <dbReference type="EMBL" id="MBM3116416.1"/>
    </source>
</evidence>
<feature type="transmembrane region" description="Helical" evidence="1">
    <location>
        <begin position="25"/>
        <end position="56"/>
    </location>
</feature>
<reference evidence="2 3" key="1">
    <citation type="submission" date="2021-01" db="EMBL/GenBank/DDBJ databases">
        <title>Draft Genome Sequence and Polyhydroxyalkanoate Biosynthetic Potential of Jeongeupia naejangsanensis Type Strain DSM 24253.</title>
        <authorList>
            <person name="Turrini P."/>
            <person name="Artuso I."/>
            <person name="Lugli G.A."/>
            <person name="Frangipani E."/>
            <person name="Ventura M."/>
            <person name="Visca P."/>
        </authorList>
    </citation>
    <scope>NUCLEOTIDE SEQUENCE [LARGE SCALE GENOMIC DNA]</scope>
    <source>
        <strain evidence="2 3">DSM 24253</strain>
    </source>
</reference>
<accession>A0ABS2BLD9</accession>
<dbReference type="EMBL" id="JAESND010000005">
    <property type="protein sequence ID" value="MBM3116416.1"/>
    <property type="molecule type" value="Genomic_DNA"/>
</dbReference>
<keyword evidence="1" id="KW-0472">Membrane</keyword>
<proteinExistence type="predicted"/>
<dbReference type="Proteomes" id="UP000809431">
    <property type="component" value="Unassembled WGS sequence"/>
</dbReference>
<dbReference type="RefSeq" id="WP_203538665.1">
    <property type="nucleotide sequence ID" value="NZ_JAESND010000005.1"/>
</dbReference>
<keyword evidence="1" id="KW-1133">Transmembrane helix</keyword>
<evidence type="ECO:0000313" key="3">
    <source>
        <dbReference type="Proteomes" id="UP000809431"/>
    </source>
</evidence>
<name>A0ABS2BLD9_9NEIS</name>
<comment type="caution">
    <text evidence="2">The sequence shown here is derived from an EMBL/GenBank/DDBJ whole genome shotgun (WGS) entry which is preliminary data.</text>
</comment>
<organism evidence="2 3">
    <name type="scientific">Jeongeupia naejangsanensis</name>
    <dbReference type="NCBI Taxonomy" id="613195"/>
    <lineage>
        <taxon>Bacteria</taxon>
        <taxon>Pseudomonadati</taxon>
        <taxon>Pseudomonadota</taxon>
        <taxon>Betaproteobacteria</taxon>
        <taxon>Neisseriales</taxon>
        <taxon>Chitinibacteraceae</taxon>
        <taxon>Jeongeupia</taxon>
    </lineage>
</organism>
<keyword evidence="3" id="KW-1185">Reference proteome</keyword>